<dbReference type="HOGENOM" id="CLU_494332_0_0_1"/>
<protein>
    <recommendedName>
        <fullName evidence="3">Bacteriophage T5 Orf172 DNA-binding domain-containing protein</fullName>
    </recommendedName>
</protein>
<evidence type="ECO:0000313" key="5">
    <source>
        <dbReference type="Proteomes" id="UP000000560"/>
    </source>
</evidence>
<accession>C8VNB9</accession>
<accession>Q5BCV8</accession>
<organism evidence="4 5">
    <name type="scientific">Emericella nidulans (strain FGSC A4 / ATCC 38163 / CBS 112.46 / NRRL 194 / M139)</name>
    <name type="common">Aspergillus nidulans</name>
    <dbReference type="NCBI Taxonomy" id="227321"/>
    <lineage>
        <taxon>Eukaryota</taxon>
        <taxon>Fungi</taxon>
        <taxon>Dikarya</taxon>
        <taxon>Ascomycota</taxon>
        <taxon>Pezizomycotina</taxon>
        <taxon>Eurotiomycetes</taxon>
        <taxon>Eurotiomycetidae</taxon>
        <taxon>Eurotiales</taxon>
        <taxon>Aspergillaceae</taxon>
        <taxon>Aspergillus</taxon>
        <taxon>Aspergillus subgen. Nidulantes</taxon>
    </lineage>
</organism>
<feature type="region of interest" description="Disordered" evidence="1">
    <location>
        <begin position="489"/>
        <end position="551"/>
    </location>
</feature>
<keyword evidence="2" id="KW-1133">Transmembrane helix</keyword>
<feature type="transmembrane region" description="Helical" evidence="2">
    <location>
        <begin position="453"/>
        <end position="470"/>
    </location>
</feature>
<feature type="compositionally biased region" description="Pro residues" evidence="1">
    <location>
        <begin position="156"/>
        <end position="170"/>
    </location>
</feature>
<dbReference type="VEuPathDB" id="FungiDB:AN1622"/>
<feature type="domain" description="Bacteriophage T5 Orf172 DNA-binding" evidence="3">
    <location>
        <begin position="197"/>
        <end position="293"/>
    </location>
</feature>
<dbReference type="eggNOG" id="ENOG502SZ7P">
    <property type="taxonomic scope" value="Eukaryota"/>
</dbReference>
<dbReference type="OrthoDB" id="3511049at2759"/>
<evidence type="ECO:0000259" key="3">
    <source>
        <dbReference type="Pfam" id="PF10544"/>
    </source>
</evidence>
<evidence type="ECO:0000256" key="1">
    <source>
        <dbReference type="SAM" id="MobiDB-lite"/>
    </source>
</evidence>
<feature type="compositionally biased region" description="Low complexity" evidence="1">
    <location>
        <begin position="17"/>
        <end position="32"/>
    </location>
</feature>
<dbReference type="InParanoid" id="Q5BCV8"/>
<reference evidence="5" key="1">
    <citation type="journal article" date="2005" name="Nature">
        <title>Sequencing of Aspergillus nidulans and comparative analysis with A. fumigatus and A. oryzae.</title>
        <authorList>
            <person name="Galagan J.E."/>
            <person name="Calvo S.E."/>
            <person name="Cuomo C."/>
            <person name="Ma L.J."/>
            <person name="Wortman J.R."/>
            <person name="Batzoglou S."/>
            <person name="Lee S.I."/>
            <person name="Basturkmen M."/>
            <person name="Spevak C.C."/>
            <person name="Clutterbuck J."/>
            <person name="Kapitonov V."/>
            <person name="Jurka J."/>
            <person name="Scazzocchio C."/>
            <person name="Farman M."/>
            <person name="Butler J."/>
            <person name="Purcell S."/>
            <person name="Harris S."/>
            <person name="Braus G.H."/>
            <person name="Draht O."/>
            <person name="Busch S."/>
            <person name="D'Enfert C."/>
            <person name="Bouchier C."/>
            <person name="Goldman G.H."/>
            <person name="Bell-Pedersen D."/>
            <person name="Griffiths-Jones S."/>
            <person name="Doonan J.H."/>
            <person name="Yu J."/>
            <person name="Vienken K."/>
            <person name="Pain A."/>
            <person name="Freitag M."/>
            <person name="Selker E.U."/>
            <person name="Archer D.B."/>
            <person name="Penalva M.A."/>
            <person name="Oakley B.R."/>
            <person name="Momany M."/>
            <person name="Tanaka T."/>
            <person name="Kumagai T."/>
            <person name="Asai K."/>
            <person name="Machida M."/>
            <person name="Nierman W.C."/>
            <person name="Denning D.W."/>
            <person name="Caddick M."/>
            <person name="Hynes M."/>
            <person name="Paoletti M."/>
            <person name="Fischer R."/>
            <person name="Miller B."/>
            <person name="Dyer P."/>
            <person name="Sachs M.S."/>
            <person name="Osmani S.A."/>
            <person name="Birren B.W."/>
        </authorList>
    </citation>
    <scope>NUCLEOTIDE SEQUENCE [LARGE SCALE GENOMIC DNA]</scope>
    <source>
        <strain evidence="5">FGSC A4 / ATCC 38163 / CBS 112.46 / NRRL 194 / M139</strain>
    </source>
</reference>
<name>Q5BCV8_EMENI</name>
<dbReference type="Pfam" id="PF10544">
    <property type="entry name" value="T5orf172"/>
    <property type="match status" value="1"/>
</dbReference>
<dbReference type="OMA" id="RTHREYF"/>
<gene>
    <name evidence="4" type="ORF">ANIA_01622</name>
</gene>
<feature type="compositionally biased region" description="Basic and acidic residues" evidence="1">
    <location>
        <begin position="118"/>
        <end position="134"/>
    </location>
</feature>
<sequence>MASAADHISTPTSSRESLSGTSTVVSTTPSPLAGTSELLEYVLPETPSPCASKLVRRAHKHASQSQRAIPYNRITKEFARLNRSPKFAELIQKACGEISPRETKEAVRGVPNEPSNEDNEHSGGKEDHHQETDGRQPMLPEKSTADDAHSSESARSPPPSPPSPSPPPSFTPKRRTIQEIFYDMEKVMRNSYKAEMGHAYILYDDLNQDPTFKLGSSTQIPQRMKSHKLKCRPSWRSIQRPAGIILAPMRLERLAQKELQNFKCDVQCHCGTGHTEYFWGSKDVGVEVLDFWSEWLQGKGKGELKDLEPYDRSGRLKDFWTDRLDLFQASINEYFRCGDSQCAESQEDARACQACLRAGWKRWAEPTRADELKYACRMSISSTTIRRIIQSTTSRSIFGISFLMFIVSLISHTVSAWQWISDPRVFLWVIPLRLGSSWIGPGGRLPDLASPRLLWILDMTLIIVCIYTRLQQDGAARFTFLVPHPSPNPSPGFKKAKGKKRPSLDAGDTLEQEGEVEDPAVGDVESSNGRIMKDSQSELGGHLECNAIGRS</sequence>
<keyword evidence="5" id="KW-1185">Reference proteome</keyword>
<dbReference type="Proteomes" id="UP000000560">
    <property type="component" value="Chromosome VII"/>
</dbReference>
<dbReference type="KEGG" id="ani:ANIA_01622"/>
<feature type="region of interest" description="Disordered" evidence="1">
    <location>
        <begin position="1"/>
        <end position="32"/>
    </location>
</feature>
<evidence type="ECO:0000256" key="2">
    <source>
        <dbReference type="SAM" id="Phobius"/>
    </source>
</evidence>
<dbReference type="GeneID" id="2875062"/>
<dbReference type="RefSeq" id="XP_659226.1">
    <property type="nucleotide sequence ID" value="XM_654134.1"/>
</dbReference>
<keyword evidence="2" id="KW-0472">Membrane</keyword>
<dbReference type="InterPro" id="IPR018306">
    <property type="entry name" value="Phage_T5_Orf172_DNA-bd"/>
</dbReference>
<keyword evidence="2" id="KW-0812">Transmembrane</keyword>
<reference evidence="5" key="2">
    <citation type="journal article" date="2009" name="Fungal Genet. Biol.">
        <title>The 2008 update of the Aspergillus nidulans genome annotation: a community effort.</title>
        <authorList>
            <person name="Wortman J.R."/>
            <person name="Gilsenan J.M."/>
            <person name="Joardar V."/>
            <person name="Deegan J."/>
            <person name="Clutterbuck J."/>
            <person name="Andersen M.R."/>
            <person name="Archer D."/>
            <person name="Bencina M."/>
            <person name="Braus G."/>
            <person name="Coutinho P."/>
            <person name="von Dohren H."/>
            <person name="Doonan J."/>
            <person name="Driessen A.J."/>
            <person name="Durek P."/>
            <person name="Espeso E."/>
            <person name="Fekete E."/>
            <person name="Flipphi M."/>
            <person name="Estrada C.G."/>
            <person name="Geysens S."/>
            <person name="Goldman G."/>
            <person name="de Groot P.W."/>
            <person name="Hansen K."/>
            <person name="Harris S.D."/>
            <person name="Heinekamp T."/>
            <person name="Helmstaedt K."/>
            <person name="Henrissat B."/>
            <person name="Hofmann G."/>
            <person name="Homan T."/>
            <person name="Horio T."/>
            <person name="Horiuchi H."/>
            <person name="James S."/>
            <person name="Jones M."/>
            <person name="Karaffa L."/>
            <person name="Karanyi Z."/>
            <person name="Kato M."/>
            <person name="Keller N."/>
            <person name="Kelly D.E."/>
            <person name="Kiel J.A."/>
            <person name="Kim J.M."/>
            <person name="van der Klei I.J."/>
            <person name="Klis F.M."/>
            <person name="Kovalchuk A."/>
            <person name="Krasevec N."/>
            <person name="Kubicek C.P."/>
            <person name="Liu B."/>
            <person name="Maccabe A."/>
            <person name="Meyer V."/>
            <person name="Mirabito P."/>
            <person name="Miskei M."/>
            <person name="Mos M."/>
            <person name="Mullins J."/>
            <person name="Nelson D.R."/>
            <person name="Nielsen J."/>
            <person name="Oakley B.R."/>
            <person name="Osmani S.A."/>
            <person name="Pakula T."/>
            <person name="Paszewski A."/>
            <person name="Paulsen I."/>
            <person name="Pilsyk S."/>
            <person name="Pocsi I."/>
            <person name="Punt P.J."/>
            <person name="Ram A.F."/>
            <person name="Ren Q."/>
            <person name="Robellet X."/>
            <person name="Robson G."/>
            <person name="Seiboth B."/>
            <person name="van Solingen P."/>
            <person name="Specht T."/>
            <person name="Sun J."/>
            <person name="Taheri-Talesh N."/>
            <person name="Takeshita N."/>
            <person name="Ussery D."/>
            <person name="vanKuyk P.A."/>
            <person name="Visser H."/>
            <person name="van de Vondervoort P.J."/>
            <person name="de Vries R.P."/>
            <person name="Walton J."/>
            <person name="Xiang X."/>
            <person name="Xiong Y."/>
            <person name="Zeng A.P."/>
            <person name="Brandt B.W."/>
            <person name="Cornell M.J."/>
            <person name="van den Hondel C.A."/>
            <person name="Visser J."/>
            <person name="Oliver S.G."/>
            <person name="Turner G."/>
        </authorList>
    </citation>
    <scope>GENOME REANNOTATION</scope>
    <source>
        <strain evidence="5">FGSC A4 / ATCC 38163 / CBS 112.46 / NRRL 194 / M139</strain>
    </source>
</reference>
<feature type="compositionally biased region" description="Basic and acidic residues" evidence="1">
    <location>
        <begin position="143"/>
        <end position="152"/>
    </location>
</feature>
<dbReference type="EMBL" id="BN001307">
    <property type="protein sequence ID" value="CBF85239.1"/>
    <property type="molecule type" value="Genomic_DNA"/>
</dbReference>
<proteinExistence type="predicted"/>
<evidence type="ECO:0000313" key="4">
    <source>
        <dbReference type="EMBL" id="CBF85239.1"/>
    </source>
</evidence>
<feature type="region of interest" description="Disordered" evidence="1">
    <location>
        <begin position="100"/>
        <end position="173"/>
    </location>
</feature>
<feature type="transmembrane region" description="Helical" evidence="2">
    <location>
        <begin position="396"/>
        <end position="420"/>
    </location>
</feature>
<feature type="compositionally biased region" description="Acidic residues" evidence="1">
    <location>
        <begin position="508"/>
        <end position="520"/>
    </location>
</feature>
<dbReference type="AlphaFoldDB" id="Q5BCV8"/>